<organism evidence="1 2">
    <name type="scientific">Favolaschia claudopus</name>
    <dbReference type="NCBI Taxonomy" id="2862362"/>
    <lineage>
        <taxon>Eukaryota</taxon>
        <taxon>Fungi</taxon>
        <taxon>Dikarya</taxon>
        <taxon>Basidiomycota</taxon>
        <taxon>Agaricomycotina</taxon>
        <taxon>Agaricomycetes</taxon>
        <taxon>Agaricomycetidae</taxon>
        <taxon>Agaricales</taxon>
        <taxon>Marasmiineae</taxon>
        <taxon>Mycenaceae</taxon>
        <taxon>Favolaschia</taxon>
    </lineage>
</organism>
<reference evidence="1 2" key="1">
    <citation type="journal article" date="2024" name="J Genomics">
        <title>Draft genome sequencing and assembly of Favolaschia claudopus CIRM-BRFM 2984 isolated from oak limbs.</title>
        <authorList>
            <person name="Navarro D."/>
            <person name="Drula E."/>
            <person name="Chaduli D."/>
            <person name="Cazenave R."/>
            <person name="Ahrendt S."/>
            <person name="Wang J."/>
            <person name="Lipzen A."/>
            <person name="Daum C."/>
            <person name="Barry K."/>
            <person name="Grigoriev I.V."/>
            <person name="Favel A."/>
            <person name="Rosso M.N."/>
            <person name="Martin F."/>
        </authorList>
    </citation>
    <scope>NUCLEOTIDE SEQUENCE [LARGE SCALE GENOMIC DNA]</scope>
    <source>
        <strain evidence="1 2">CIRM-BRFM 2984</strain>
    </source>
</reference>
<comment type="caution">
    <text evidence="1">The sequence shown here is derived from an EMBL/GenBank/DDBJ whole genome shotgun (WGS) entry which is preliminary data.</text>
</comment>
<gene>
    <name evidence="1" type="ORF">R3P38DRAFT_3498152</name>
</gene>
<sequence length="233" mass="27513">MAKSLGSVNLDLVFRDGWRSNSVDTKGVLDWLKFHDAPTRLIRQWEDIVYLATFDFYLTRYYLTETPHEMQSDELHYISDISPRLLDIIQAYILFEFDGVEYYYLRYIRWVLNISWQEMLASIATARRYAGEDLNQYTMKLIVNAVKLYRIRDSHPEATLEVIAKRFPLILADSPWVLWSKNLLDALRPLVMDRHFCVFHYGAHCSEFELVPSLPYPCLAEGELLRCSNNFNH</sequence>
<evidence type="ECO:0000313" key="1">
    <source>
        <dbReference type="EMBL" id="KAK7033726.1"/>
    </source>
</evidence>
<proteinExistence type="predicted"/>
<accession>A0AAW0C3Y6</accession>
<name>A0AAW0C3Y6_9AGAR</name>
<dbReference type="EMBL" id="JAWWNJ010000022">
    <property type="protein sequence ID" value="KAK7033726.1"/>
    <property type="molecule type" value="Genomic_DNA"/>
</dbReference>
<keyword evidence="2" id="KW-1185">Reference proteome</keyword>
<dbReference type="AlphaFoldDB" id="A0AAW0C3Y6"/>
<evidence type="ECO:0000313" key="2">
    <source>
        <dbReference type="Proteomes" id="UP001362999"/>
    </source>
</evidence>
<dbReference type="Proteomes" id="UP001362999">
    <property type="component" value="Unassembled WGS sequence"/>
</dbReference>
<protein>
    <submittedName>
        <fullName evidence="1">Uncharacterized protein</fullName>
    </submittedName>
</protein>